<protein>
    <submittedName>
        <fullName evidence="2">Uncharacterized protein</fullName>
    </submittedName>
</protein>
<dbReference type="Proteomes" id="UP000887564">
    <property type="component" value="Unplaced"/>
</dbReference>
<reference evidence="2" key="1">
    <citation type="submission" date="2022-11" db="UniProtKB">
        <authorList>
            <consortium name="WormBaseParasite"/>
        </authorList>
    </citation>
    <scope>IDENTIFICATION</scope>
</reference>
<accession>A0A914RSX6</accession>
<keyword evidence="1" id="KW-1185">Reference proteome</keyword>
<organism evidence="1 2">
    <name type="scientific">Parascaris equorum</name>
    <name type="common">Equine roundworm</name>
    <dbReference type="NCBI Taxonomy" id="6256"/>
    <lineage>
        <taxon>Eukaryota</taxon>
        <taxon>Metazoa</taxon>
        <taxon>Ecdysozoa</taxon>
        <taxon>Nematoda</taxon>
        <taxon>Chromadorea</taxon>
        <taxon>Rhabditida</taxon>
        <taxon>Spirurina</taxon>
        <taxon>Ascaridomorpha</taxon>
        <taxon>Ascaridoidea</taxon>
        <taxon>Ascarididae</taxon>
        <taxon>Parascaris</taxon>
    </lineage>
</organism>
<evidence type="ECO:0000313" key="2">
    <source>
        <dbReference type="WBParaSite" id="PEQ_0000939701-mRNA-1"/>
    </source>
</evidence>
<dbReference type="WBParaSite" id="PEQ_0000939701-mRNA-1">
    <property type="protein sequence ID" value="PEQ_0000939701-mRNA-1"/>
    <property type="gene ID" value="PEQ_0000939701"/>
</dbReference>
<proteinExistence type="predicted"/>
<name>A0A914RSX6_PAREQ</name>
<evidence type="ECO:0000313" key="1">
    <source>
        <dbReference type="Proteomes" id="UP000887564"/>
    </source>
</evidence>
<dbReference type="AlphaFoldDB" id="A0A914RSX6"/>
<sequence length="101" mass="10943">MYICVWPRGLLTFNIDLSSLSTRKNAANPVKARVTPGVAKALFEVGRLVEVSLGAKDIPLNLQLQEGDGTVSLVTVALVCALWRSRIAQSSKGPFTAEETW</sequence>